<dbReference type="EMBL" id="JAUIQD010000005">
    <property type="protein sequence ID" value="KAK3350272.1"/>
    <property type="molecule type" value="Genomic_DNA"/>
</dbReference>
<feature type="transmembrane region" description="Helical" evidence="2">
    <location>
        <begin position="134"/>
        <end position="154"/>
    </location>
</feature>
<dbReference type="PANTHER" id="PTHR37577">
    <property type="entry name" value="INTEGRAL MEMBRANE PROTEIN"/>
    <property type="match status" value="1"/>
</dbReference>
<accession>A0AAJ0MD43</accession>
<gene>
    <name evidence="3" type="ORF">B0T25DRAFT_520288</name>
</gene>
<keyword evidence="2" id="KW-0812">Transmembrane</keyword>
<evidence type="ECO:0000256" key="1">
    <source>
        <dbReference type="SAM" id="MobiDB-lite"/>
    </source>
</evidence>
<feature type="region of interest" description="Disordered" evidence="1">
    <location>
        <begin position="324"/>
        <end position="381"/>
    </location>
</feature>
<organism evidence="3 4">
    <name type="scientific">Lasiosphaeria hispida</name>
    <dbReference type="NCBI Taxonomy" id="260671"/>
    <lineage>
        <taxon>Eukaryota</taxon>
        <taxon>Fungi</taxon>
        <taxon>Dikarya</taxon>
        <taxon>Ascomycota</taxon>
        <taxon>Pezizomycotina</taxon>
        <taxon>Sordariomycetes</taxon>
        <taxon>Sordariomycetidae</taxon>
        <taxon>Sordariales</taxon>
        <taxon>Lasiosphaeriaceae</taxon>
        <taxon>Lasiosphaeria</taxon>
    </lineage>
</organism>
<evidence type="ECO:0000256" key="2">
    <source>
        <dbReference type="SAM" id="Phobius"/>
    </source>
</evidence>
<sequence>MGSTLSTEICEREYGIKLNCSTDIDVDGKVTRVGEFAYGEFEGDVDIAGIGSHTREREYQRSPISITGFFEVLILTCSDQQIFTGSAYAITLKYVKGCSISAYHYNIICNMLLITCATHLMAVTISHNYWEHPYLGLLRVGVTALVFVVTGIFLSNDNKEFPNGPPAADAQYSDMLKMSACFQTGKINLDEQTKATFDLSADAPFRNAIPGLMQYLSSCSSSTPSPCLMGEFNDENNATSFGQLVPILLMSLTVFTFCQVLAERWDIKRAKKRAVRLDREAQEAELNTNGITIVRREAGGDYFDDITPGADKKPGFDVAVKPASMDADSDAITPDGRGPVSRTLSTPRIPQQDSGVTPRVSGQEIGGAQVGKKDEKVEKKN</sequence>
<dbReference type="AlphaFoldDB" id="A0AAJ0MD43"/>
<keyword evidence="2" id="KW-0472">Membrane</keyword>
<dbReference type="InterPro" id="IPR053018">
    <property type="entry name" value="Elsinochrome_Biosynth-Asso"/>
</dbReference>
<evidence type="ECO:0000313" key="4">
    <source>
        <dbReference type="Proteomes" id="UP001275084"/>
    </source>
</evidence>
<protein>
    <submittedName>
        <fullName evidence="3">Uncharacterized protein</fullName>
    </submittedName>
</protein>
<keyword evidence="2" id="KW-1133">Transmembrane helix</keyword>
<name>A0AAJ0MD43_9PEZI</name>
<comment type="caution">
    <text evidence="3">The sequence shown here is derived from an EMBL/GenBank/DDBJ whole genome shotgun (WGS) entry which is preliminary data.</text>
</comment>
<feature type="transmembrane region" description="Helical" evidence="2">
    <location>
        <begin position="103"/>
        <end position="122"/>
    </location>
</feature>
<feature type="transmembrane region" description="Helical" evidence="2">
    <location>
        <begin position="241"/>
        <end position="262"/>
    </location>
</feature>
<feature type="compositionally biased region" description="Polar residues" evidence="1">
    <location>
        <begin position="342"/>
        <end position="355"/>
    </location>
</feature>
<dbReference type="PANTHER" id="PTHR37577:SF1">
    <property type="entry name" value="INTEGRAL MEMBRANE PROTEIN"/>
    <property type="match status" value="1"/>
</dbReference>
<reference evidence="3" key="2">
    <citation type="submission" date="2023-06" db="EMBL/GenBank/DDBJ databases">
        <authorList>
            <consortium name="Lawrence Berkeley National Laboratory"/>
            <person name="Haridas S."/>
            <person name="Hensen N."/>
            <person name="Bonometti L."/>
            <person name="Westerberg I."/>
            <person name="Brannstrom I.O."/>
            <person name="Guillou S."/>
            <person name="Cros-Aarteil S."/>
            <person name="Calhoun S."/>
            <person name="Kuo A."/>
            <person name="Mondo S."/>
            <person name="Pangilinan J."/>
            <person name="Riley R."/>
            <person name="Labutti K."/>
            <person name="Andreopoulos B."/>
            <person name="Lipzen A."/>
            <person name="Chen C."/>
            <person name="Yanf M."/>
            <person name="Daum C."/>
            <person name="Ng V."/>
            <person name="Clum A."/>
            <person name="Steindorff A."/>
            <person name="Ohm R."/>
            <person name="Martin F."/>
            <person name="Silar P."/>
            <person name="Natvig D."/>
            <person name="Lalanne C."/>
            <person name="Gautier V."/>
            <person name="Ament-Velasquez S.L."/>
            <person name="Kruys A."/>
            <person name="Hutchinson M.I."/>
            <person name="Powell A.J."/>
            <person name="Barry K."/>
            <person name="Miller A.N."/>
            <person name="Grigoriev I.V."/>
            <person name="Debuchy R."/>
            <person name="Gladieux P."/>
            <person name="Thoren M.H."/>
            <person name="Johannesson H."/>
        </authorList>
    </citation>
    <scope>NUCLEOTIDE SEQUENCE</scope>
    <source>
        <strain evidence="3">CBS 955.72</strain>
    </source>
</reference>
<feature type="compositionally biased region" description="Basic and acidic residues" evidence="1">
    <location>
        <begin position="371"/>
        <end position="381"/>
    </location>
</feature>
<dbReference type="Proteomes" id="UP001275084">
    <property type="component" value="Unassembled WGS sequence"/>
</dbReference>
<proteinExistence type="predicted"/>
<reference evidence="3" key="1">
    <citation type="journal article" date="2023" name="Mol. Phylogenet. Evol.">
        <title>Genome-scale phylogeny and comparative genomics of the fungal order Sordariales.</title>
        <authorList>
            <person name="Hensen N."/>
            <person name="Bonometti L."/>
            <person name="Westerberg I."/>
            <person name="Brannstrom I.O."/>
            <person name="Guillou S."/>
            <person name="Cros-Aarteil S."/>
            <person name="Calhoun S."/>
            <person name="Haridas S."/>
            <person name="Kuo A."/>
            <person name="Mondo S."/>
            <person name="Pangilinan J."/>
            <person name="Riley R."/>
            <person name="LaButti K."/>
            <person name="Andreopoulos B."/>
            <person name="Lipzen A."/>
            <person name="Chen C."/>
            <person name="Yan M."/>
            <person name="Daum C."/>
            <person name="Ng V."/>
            <person name="Clum A."/>
            <person name="Steindorff A."/>
            <person name="Ohm R.A."/>
            <person name="Martin F."/>
            <person name="Silar P."/>
            <person name="Natvig D.O."/>
            <person name="Lalanne C."/>
            <person name="Gautier V."/>
            <person name="Ament-Velasquez S.L."/>
            <person name="Kruys A."/>
            <person name="Hutchinson M.I."/>
            <person name="Powell A.J."/>
            <person name="Barry K."/>
            <person name="Miller A.N."/>
            <person name="Grigoriev I.V."/>
            <person name="Debuchy R."/>
            <person name="Gladieux P."/>
            <person name="Hiltunen Thoren M."/>
            <person name="Johannesson H."/>
        </authorList>
    </citation>
    <scope>NUCLEOTIDE SEQUENCE</scope>
    <source>
        <strain evidence="3">CBS 955.72</strain>
    </source>
</reference>
<keyword evidence="4" id="KW-1185">Reference proteome</keyword>
<evidence type="ECO:0000313" key="3">
    <source>
        <dbReference type="EMBL" id="KAK3350272.1"/>
    </source>
</evidence>